<feature type="transmembrane region" description="Helical" evidence="6">
    <location>
        <begin position="54"/>
        <end position="80"/>
    </location>
</feature>
<dbReference type="PANTHER" id="PTHR33529">
    <property type="entry name" value="SLR0882 PROTEIN-RELATED"/>
    <property type="match status" value="1"/>
</dbReference>
<comment type="caution">
    <text evidence="7">The sequence shown here is derived from an EMBL/GenBank/DDBJ whole genome shotgun (WGS) entry which is preliminary data.</text>
</comment>
<accession>A0A556MYQ4</accession>
<dbReference type="PANTHER" id="PTHR33529:SF8">
    <property type="entry name" value="PERMEASE, YJGP_YJGQ FAMILY"/>
    <property type="match status" value="1"/>
</dbReference>
<comment type="subcellular location">
    <subcellularLocation>
        <location evidence="1">Cell membrane</location>
        <topology evidence="1">Multi-pass membrane protein</topology>
    </subcellularLocation>
</comment>
<gene>
    <name evidence="7" type="ORF">FO442_10690</name>
</gene>
<feature type="transmembrane region" description="Helical" evidence="6">
    <location>
        <begin position="314"/>
        <end position="331"/>
    </location>
</feature>
<keyword evidence="8" id="KW-1185">Reference proteome</keyword>
<evidence type="ECO:0000256" key="4">
    <source>
        <dbReference type="ARBA" id="ARBA00022989"/>
    </source>
</evidence>
<evidence type="ECO:0000256" key="6">
    <source>
        <dbReference type="SAM" id="Phobius"/>
    </source>
</evidence>
<dbReference type="EMBL" id="VLPL01000004">
    <property type="protein sequence ID" value="TSJ45052.1"/>
    <property type="molecule type" value="Genomic_DNA"/>
</dbReference>
<keyword evidence="5 6" id="KW-0472">Membrane</keyword>
<evidence type="ECO:0000256" key="5">
    <source>
        <dbReference type="ARBA" id="ARBA00023136"/>
    </source>
</evidence>
<dbReference type="OrthoDB" id="9807977at2"/>
<feature type="transmembrane region" description="Helical" evidence="6">
    <location>
        <begin position="289"/>
        <end position="307"/>
    </location>
</feature>
<organism evidence="7 8">
    <name type="scientific">Fluviicola chungangensis</name>
    <dbReference type="NCBI Taxonomy" id="2597671"/>
    <lineage>
        <taxon>Bacteria</taxon>
        <taxon>Pseudomonadati</taxon>
        <taxon>Bacteroidota</taxon>
        <taxon>Flavobacteriia</taxon>
        <taxon>Flavobacteriales</taxon>
        <taxon>Crocinitomicaceae</taxon>
        <taxon>Fluviicola</taxon>
    </lineage>
</organism>
<sequence length="370" mass="42993">MLKIIDRYIIRKFLSTFFFMLGVIMLLAMVFDVAERLSEFIDNQAPLRAIVFDYYFNFLLYYGNTFSSMIVFISVIWFTAKMAQDAEIIPMLNSGRPFTRIIRPYMIAATILMLMSLILNHFVLPRANRVRLDFEESFYRDRLLVENYHAEFPGNELVHYASYNSHENIINDFVIEKYDNHNRLVHFLKSRTATVAHGSSNWHLVDVFERIISYNDTIAFKDQVVNQKITLLEKHEKDTVLPYRIEDMAIRDNIAEAMTFNELRTFIKKEKEKGNANTPMFEIELYQRTSYPFATYVLTLIGVSVSSRKKRGGIGVNIAIGLLFVFIYIFAMKVTTVAATTVGFPPVAAVWLPNFIFGILAIFMYRVAPK</sequence>
<dbReference type="InterPro" id="IPR005495">
    <property type="entry name" value="LptG/LptF_permease"/>
</dbReference>
<evidence type="ECO:0000313" key="7">
    <source>
        <dbReference type="EMBL" id="TSJ45052.1"/>
    </source>
</evidence>
<reference evidence="7 8" key="1">
    <citation type="submission" date="2019-07" db="EMBL/GenBank/DDBJ databases">
        <authorList>
            <person name="Huq M.A."/>
        </authorList>
    </citation>
    <scope>NUCLEOTIDE SEQUENCE [LARGE SCALE GENOMIC DNA]</scope>
    <source>
        <strain evidence="7 8">MAH-3</strain>
    </source>
</reference>
<keyword evidence="3 6" id="KW-0812">Transmembrane</keyword>
<feature type="transmembrane region" description="Helical" evidence="6">
    <location>
        <begin position="12"/>
        <end position="34"/>
    </location>
</feature>
<name>A0A556MYQ4_9FLAO</name>
<dbReference type="AlphaFoldDB" id="A0A556MYQ4"/>
<proteinExistence type="predicted"/>
<keyword evidence="2" id="KW-1003">Cell membrane</keyword>
<evidence type="ECO:0000256" key="2">
    <source>
        <dbReference type="ARBA" id="ARBA00022475"/>
    </source>
</evidence>
<feature type="transmembrane region" description="Helical" evidence="6">
    <location>
        <begin position="101"/>
        <end position="124"/>
    </location>
</feature>
<evidence type="ECO:0000313" key="8">
    <source>
        <dbReference type="Proteomes" id="UP000316008"/>
    </source>
</evidence>
<keyword evidence="4 6" id="KW-1133">Transmembrane helix</keyword>
<evidence type="ECO:0000256" key="1">
    <source>
        <dbReference type="ARBA" id="ARBA00004651"/>
    </source>
</evidence>
<dbReference type="GO" id="GO:0015920">
    <property type="term" value="P:lipopolysaccharide transport"/>
    <property type="evidence" value="ECO:0007669"/>
    <property type="project" value="TreeGrafter"/>
</dbReference>
<dbReference type="Pfam" id="PF03739">
    <property type="entry name" value="LptF_LptG"/>
    <property type="match status" value="1"/>
</dbReference>
<dbReference type="Proteomes" id="UP000316008">
    <property type="component" value="Unassembled WGS sequence"/>
</dbReference>
<dbReference type="GO" id="GO:0043190">
    <property type="term" value="C:ATP-binding cassette (ABC) transporter complex"/>
    <property type="evidence" value="ECO:0007669"/>
    <property type="project" value="TreeGrafter"/>
</dbReference>
<dbReference type="RefSeq" id="WP_144333171.1">
    <property type="nucleotide sequence ID" value="NZ_VLPL01000004.1"/>
</dbReference>
<evidence type="ECO:0000256" key="3">
    <source>
        <dbReference type="ARBA" id="ARBA00022692"/>
    </source>
</evidence>
<feature type="transmembrane region" description="Helical" evidence="6">
    <location>
        <begin position="343"/>
        <end position="365"/>
    </location>
</feature>
<protein>
    <submittedName>
        <fullName evidence="7">YjgP/YjgQ family permease</fullName>
    </submittedName>
</protein>